<feature type="region of interest" description="Disordered" evidence="1">
    <location>
        <begin position="1"/>
        <end position="20"/>
    </location>
</feature>
<dbReference type="AlphaFoldDB" id="M2UEU3"/>
<name>M2UEU3_COCH5</name>
<accession>M2UEU3</accession>
<dbReference type="OMA" id="LCISDPM"/>
<gene>
    <name evidence="2" type="ORF">COCHEDRAFT_1100062</name>
</gene>
<protein>
    <submittedName>
        <fullName evidence="2">Uncharacterized protein</fullName>
    </submittedName>
</protein>
<reference evidence="2 3" key="1">
    <citation type="journal article" date="2012" name="PLoS Pathog.">
        <title>Diverse lifestyles and strategies of plant pathogenesis encoded in the genomes of eighteen Dothideomycetes fungi.</title>
        <authorList>
            <person name="Ohm R.A."/>
            <person name="Feau N."/>
            <person name="Henrissat B."/>
            <person name="Schoch C.L."/>
            <person name="Horwitz B.A."/>
            <person name="Barry K.W."/>
            <person name="Condon B.J."/>
            <person name="Copeland A.C."/>
            <person name="Dhillon B."/>
            <person name="Glaser F."/>
            <person name="Hesse C.N."/>
            <person name="Kosti I."/>
            <person name="LaButti K."/>
            <person name="Lindquist E.A."/>
            <person name="Lucas S."/>
            <person name="Salamov A.A."/>
            <person name="Bradshaw R.E."/>
            <person name="Ciuffetti L."/>
            <person name="Hamelin R.C."/>
            <person name="Kema G.H.J."/>
            <person name="Lawrence C."/>
            <person name="Scott J.A."/>
            <person name="Spatafora J.W."/>
            <person name="Turgeon B.G."/>
            <person name="de Wit P.J.G.M."/>
            <person name="Zhong S."/>
            <person name="Goodwin S.B."/>
            <person name="Grigoriev I.V."/>
        </authorList>
    </citation>
    <scope>NUCLEOTIDE SEQUENCE [LARGE SCALE GENOMIC DNA]</scope>
    <source>
        <strain evidence="3">C5 / ATCC 48332 / race O</strain>
    </source>
</reference>
<dbReference type="STRING" id="701091.M2UEU3"/>
<evidence type="ECO:0000313" key="2">
    <source>
        <dbReference type="EMBL" id="EMD92221.1"/>
    </source>
</evidence>
<reference evidence="3" key="2">
    <citation type="journal article" date="2013" name="PLoS Genet.">
        <title>Comparative genome structure, secondary metabolite, and effector coding capacity across Cochliobolus pathogens.</title>
        <authorList>
            <person name="Condon B.J."/>
            <person name="Leng Y."/>
            <person name="Wu D."/>
            <person name="Bushley K.E."/>
            <person name="Ohm R.A."/>
            <person name="Otillar R."/>
            <person name="Martin J."/>
            <person name="Schackwitz W."/>
            <person name="Grimwood J."/>
            <person name="MohdZainudin N."/>
            <person name="Xue C."/>
            <person name="Wang R."/>
            <person name="Manning V.A."/>
            <person name="Dhillon B."/>
            <person name="Tu Z.J."/>
            <person name="Steffenson B.J."/>
            <person name="Salamov A."/>
            <person name="Sun H."/>
            <person name="Lowry S."/>
            <person name="LaButti K."/>
            <person name="Han J."/>
            <person name="Copeland A."/>
            <person name="Lindquist E."/>
            <person name="Barry K."/>
            <person name="Schmutz J."/>
            <person name="Baker S.E."/>
            <person name="Ciuffetti L.M."/>
            <person name="Grigoriev I.V."/>
            <person name="Zhong S."/>
            <person name="Turgeon B.G."/>
        </authorList>
    </citation>
    <scope>NUCLEOTIDE SEQUENCE [LARGE SCALE GENOMIC DNA]</scope>
    <source>
        <strain evidence="3">C5 / ATCC 48332 / race O</strain>
    </source>
</reference>
<proteinExistence type="predicted"/>
<dbReference type="Proteomes" id="UP000016936">
    <property type="component" value="Unassembled WGS sequence"/>
</dbReference>
<dbReference type="OrthoDB" id="4966at2759"/>
<evidence type="ECO:0000313" key="3">
    <source>
        <dbReference type="Proteomes" id="UP000016936"/>
    </source>
</evidence>
<dbReference type="EMBL" id="KB445575">
    <property type="protein sequence ID" value="EMD92221.1"/>
    <property type="molecule type" value="Genomic_DNA"/>
</dbReference>
<evidence type="ECO:0000256" key="1">
    <source>
        <dbReference type="SAM" id="MobiDB-lite"/>
    </source>
</evidence>
<dbReference type="eggNOG" id="ENOG502SPGI">
    <property type="taxonomic scope" value="Eukaryota"/>
</dbReference>
<keyword evidence="3" id="KW-1185">Reference proteome</keyword>
<organism evidence="2 3">
    <name type="scientific">Cochliobolus heterostrophus (strain C5 / ATCC 48332 / race O)</name>
    <name type="common">Southern corn leaf blight fungus</name>
    <name type="synonym">Bipolaris maydis</name>
    <dbReference type="NCBI Taxonomy" id="701091"/>
    <lineage>
        <taxon>Eukaryota</taxon>
        <taxon>Fungi</taxon>
        <taxon>Dikarya</taxon>
        <taxon>Ascomycota</taxon>
        <taxon>Pezizomycotina</taxon>
        <taxon>Dothideomycetes</taxon>
        <taxon>Pleosporomycetidae</taxon>
        <taxon>Pleosporales</taxon>
        <taxon>Pleosporineae</taxon>
        <taxon>Pleosporaceae</taxon>
        <taxon>Bipolaris</taxon>
    </lineage>
</organism>
<dbReference type="HOGENOM" id="CLU_642770_0_0_1"/>
<sequence length="424" mass="49059">MDLAFYSTSDNRKRTAEDTSTATELYALHSQDPAPRVLRRHHHRHRNAASEMWGLDIPSSQTDSPPRNDTQKPPFSVYKAILRHKNLFFQFALRLPYSSVIDLYAIDKEFHYRLNKYSVSLIHDYARRNAPLAGHIFSWVLYPQLCISDPMLRPMNERQWLARDVPGFRWVGMILWRQNIVRSILTILSMEGHRVPAACEATLMKFWCLMEMKTTKLRLSFLNDKEIWADDDIINFQLLLVKLDMRFSGPILGNGCCELASMLLSQKSLSTLWKVLSGKLKLNYETTSSMVAETYHADELDIQMQALLQDMTDEEGDPLGLLAREGWHRDGAKMEHAVDMVIAEGIRRDLHVQQYYMDFILYGFMDEGTGKNVPVPRQLRGERNVKLQNEGWPEKKLRDDTIKELDVRFGVVESKKGDAMDTST</sequence>